<evidence type="ECO:0000256" key="4">
    <source>
        <dbReference type="ARBA" id="ARBA00022980"/>
    </source>
</evidence>
<organism evidence="9 10">
    <name type="scientific">Mycoplasmopsis gallinarum</name>
    <dbReference type="NCBI Taxonomy" id="29557"/>
    <lineage>
        <taxon>Bacteria</taxon>
        <taxon>Bacillati</taxon>
        <taxon>Mycoplasmatota</taxon>
        <taxon>Mycoplasmoidales</taxon>
        <taxon>Metamycoplasmataceae</taxon>
        <taxon>Mycoplasmopsis</taxon>
    </lineage>
</organism>
<evidence type="ECO:0000256" key="6">
    <source>
        <dbReference type="ARBA" id="ARBA00035197"/>
    </source>
</evidence>
<dbReference type="InterPro" id="IPR005484">
    <property type="entry name" value="Ribosomal_uL18_bac/plant/anim"/>
</dbReference>
<dbReference type="EMBL" id="LVLH01000020">
    <property type="protein sequence ID" value="OAB49149.1"/>
    <property type="molecule type" value="Genomic_DNA"/>
</dbReference>
<dbReference type="AlphaFoldDB" id="A0A168RNQ6"/>
<dbReference type="RefSeq" id="WP_027332828.1">
    <property type="nucleotide sequence ID" value="NZ_LVLH01000020.1"/>
</dbReference>
<dbReference type="CDD" id="cd00432">
    <property type="entry name" value="Ribosomal_L18_L5e"/>
    <property type="match status" value="1"/>
</dbReference>
<dbReference type="PANTHER" id="PTHR12899:SF3">
    <property type="entry name" value="LARGE RIBOSOMAL SUBUNIT PROTEIN UL18M"/>
    <property type="match status" value="1"/>
</dbReference>
<dbReference type="OrthoDB" id="9810939at2"/>
<keyword evidence="3 7" id="KW-0694">RNA-binding</keyword>
<keyword evidence="10" id="KW-1185">Reference proteome</keyword>
<keyword evidence="4 7" id="KW-0689">Ribosomal protein</keyword>
<dbReference type="NCBIfam" id="TIGR00060">
    <property type="entry name" value="L18_bact"/>
    <property type="match status" value="1"/>
</dbReference>
<evidence type="ECO:0000256" key="8">
    <source>
        <dbReference type="SAM" id="MobiDB-lite"/>
    </source>
</evidence>
<proteinExistence type="inferred from homology"/>
<dbReference type="Gene3D" id="3.30.420.100">
    <property type="match status" value="1"/>
</dbReference>
<evidence type="ECO:0000313" key="9">
    <source>
        <dbReference type="EMBL" id="OAB49149.1"/>
    </source>
</evidence>
<dbReference type="InterPro" id="IPR057268">
    <property type="entry name" value="Ribosomal_L18"/>
</dbReference>
<dbReference type="InterPro" id="IPR004389">
    <property type="entry name" value="Ribosomal_uL18_bac-type"/>
</dbReference>
<comment type="similarity">
    <text evidence="1 7">Belongs to the universal ribosomal protein uL18 family.</text>
</comment>
<dbReference type="GO" id="GO:0003735">
    <property type="term" value="F:structural constituent of ribosome"/>
    <property type="evidence" value="ECO:0007669"/>
    <property type="project" value="InterPro"/>
</dbReference>
<dbReference type="STRING" id="29557.MGALLINA_01970"/>
<dbReference type="GO" id="GO:1990904">
    <property type="term" value="C:ribonucleoprotein complex"/>
    <property type="evidence" value="ECO:0007669"/>
    <property type="project" value="UniProtKB-KW"/>
</dbReference>
<dbReference type="GO" id="GO:0005840">
    <property type="term" value="C:ribosome"/>
    <property type="evidence" value="ECO:0007669"/>
    <property type="project" value="UniProtKB-KW"/>
</dbReference>
<gene>
    <name evidence="7 9" type="primary">rplR</name>
    <name evidence="9" type="ORF">MGALLINA_01970</name>
</gene>
<sequence>MAKLSRNEARKVKHLRERQKISGTSQKPRLVVFKSHQNFYAQLIDDTKGHTLAAVSTYEQGKYNGNIAAAAKAGQAMAELINKLGIQELVFDRAGYIYHGRVKAFAEAVRENAKGVKF</sequence>
<comment type="subunit">
    <text evidence="7">Part of the 50S ribosomal subunit; part of the 5S rRNA/L5/L18/L25 subcomplex. Contacts the 5S and 23S rRNAs.</text>
</comment>
<dbReference type="GO" id="GO:0005737">
    <property type="term" value="C:cytoplasm"/>
    <property type="evidence" value="ECO:0007669"/>
    <property type="project" value="UniProtKB-ARBA"/>
</dbReference>
<feature type="compositionally biased region" description="Basic and acidic residues" evidence="8">
    <location>
        <begin position="1"/>
        <end position="10"/>
    </location>
</feature>
<dbReference type="FunFam" id="3.30.420.100:FF:000001">
    <property type="entry name" value="50S ribosomal protein L18"/>
    <property type="match status" value="1"/>
</dbReference>
<evidence type="ECO:0000256" key="5">
    <source>
        <dbReference type="ARBA" id="ARBA00023274"/>
    </source>
</evidence>
<evidence type="ECO:0000313" key="10">
    <source>
        <dbReference type="Proteomes" id="UP000076983"/>
    </source>
</evidence>
<dbReference type="SUPFAM" id="SSF53137">
    <property type="entry name" value="Translational machinery components"/>
    <property type="match status" value="1"/>
</dbReference>
<dbReference type="Proteomes" id="UP000076983">
    <property type="component" value="Unassembled WGS sequence"/>
</dbReference>
<comment type="caution">
    <text evidence="9">The sequence shown here is derived from an EMBL/GenBank/DDBJ whole genome shotgun (WGS) entry which is preliminary data.</text>
</comment>
<feature type="region of interest" description="Disordered" evidence="8">
    <location>
        <begin position="1"/>
        <end position="23"/>
    </location>
</feature>
<evidence type="ECO:0000256" key="3">
    <source>
        <dbReference type="ARBA" id="ARBA00022884"/>
    </source>
</evidence>
<dbReference type="PANTHER" id="PTHR12899">
    <property type="entry name" value="39S RIBOSOMAL PROTEIN L18, MITOCHONDRIAL"/>
    <property type="match status" value="1"/>
</dbReference>
<comment type="function">
    <text evidence="7">This is one of the proteins that bind and probably mediate the attachment of the 5S RNA into the large ribosomal subunit, where it forms part of the central protuberance.</text>
</comment>
<evidence type="ECO:0000256" key="2">
    <source>
        <dbReference type="ARBA" id="ARBA00022730"/>
    </source>
</evidence>
<evidence type="ECO:0000256" key="7">
    <source>
        <dbReference type="HAMAP-Rule" id="MF_01337"/>
    </source>
</evidence>
<dbReference type="HAMAP" id="MF_01337_B">
    <property type="entry name" value="Ribosomal_uL18_B"/>
    <property type="match status" value="1"/>
</dbReference>
<dbReference type="GO" id="GO:0006412">
    <property type="term" value="P:translation"/>
    <property type="evidence" value="ECO:0007669"/>
    <property type="project" value="UniProtKB-UniRule"/>
</dbReference>
<keyword evidence="2 7" id="KW-0699">rRNA-binding</keyword>
<accession>A0A168RNQ6</accession>
<protein>
    <recommendedName>
        <fullName evidence="6 7">Large ribosomal subunit protein uL18</fullName>
    </recommendedName>
</protein>
<reference evidence="9 10" key="1">
    <citation type="submission" date="2016-03" db="EMBL/GenBank/DDBJ databases">
        <title>Genome sequence of Mycoplasma gallinarum strain Mgn_IPT.</title>
        <authorList>
            <person name="Yacoub E."/>
            <person name="Sirand-Pugnet P."/>
            <person name="Barre A."/>
            <person name="Maurier F."/>
            <person name="Blanchard A."/>
            <person name="Ben Abdelmoumen B.M."/>
        </authorList>
    </citation>
    <scope>NUCLEOTIDE SEQUENCE [LARGE SCALE GENOMIC DNA]</scope>
    <source>
        <strain evidence="9 10">Mgn_IPT</strain>
    </source>
</reference>
<keyword evidence="5 7" id="KW-0687">Ribonucleoprotein</keyword>
<name>A0A168RNQ6_9BACT</name>
<dbReference type="GO" id="GO:0008097">
    <property type="term" value="F:5S rRNA binding"/>
    <property type="evidence" value="ECO:0007669"/>
    <property type="project" value="TreeGrafter"/>
</dbReference>
<dbReference type="PATRIC" id="fig|29557.3.peg.178"/>
<evidence type="ECO:0000256" key="1">
    <source>
        <dbReference type="ARBA" id="ARBA00007116"/>
    </source>
</evidence>
<dbReference type="Pfam" id="PF00861">
    <property type="entry name" value="Ribosomal_L18p"/>
    <property type="match status" value="1"/>
</dbReference>